<dbReference type="InterPro" id="IPR001680">
    <property type="entry name" value="WD40_rpt"/>
</dbReference>
<dbReference type="PROSITE" id="PS00678">
    <property type="entry name" value="WD_REPEATS_1"/>
    <property type="match status" value="1"/>
</dbReference>
<dbReference type="AlphaFoldDB" id="A0A8S3ZFP7"/>
<dbReference type="GO" id="GO:0006888">
    <property type="term" value="P:endoplasmic reticulum to Golgi vesicle-mediated transport"/>
    <property type="evidence" value="ECO:0007669"/>
    <property type="project" value="TreeGrafter"/>
</dbReference>
<feature type="non-terminal residue" evidence="5">
    <location>
        <position position="1"/>
    </location>
</feature>
<dbReference type="Proteomes" id="UP000678393">
    <property type="component" value="Unassembled WGS sequence"/>
</dbReference>
<evidence type="ECO:0000256" key="3">
    <source>
        <dbReference type="ARBA" id="ARBA00022737"/>
    </source>
</evidence>
<dbReference type="InterPro" id="IPR036322">
    <property type="entry name" value="WD40_repeat_dom_sf"/>
</dbReference>
<keyword evidence="2 4" id="KW-0853">WD repeat</keyword>
<dbReference type="PANTHER" id="PTHR19876">
    <property type="entry name" value="COATOMER"/>
    <property type="match status" value="1"/>
</dbReference>
<dbReference type="GO" id="GO:0006890">
    <property type="term" value="P:retrograde vesicle-mediated transport, Golgi to endoplasmic reticulum"/>
    <property type="evidence" value="ECO:0007669"/>
    <property type="project" value="TreeGrafter"/>
</dbReference>
<dbReference type="EMBL" id="CAJHNH020002201">
    <property type="protein sequence ID" value="CAG5125896.1"/>
    <property type="molecule type" value="Genomic_DNA"/>
</dbReference>
<dbReference type="PANTHER" id="PTHR19876:SF2">
    <property type="entry name" value="COATOMER SUBUNIT BETA"/>
    <property type="match status" value="1"/>
</dbReference>
<dbReference type="OrthoDB" id="2150324at2759"/>
<evidence type="ECO:0000256" key="2">
    <source>
        <dbReference type="ARBA" id="ARBA00022574"/>
    </source>
</evidence>
<gene>
    <name evidence="5" type="ORF">CUNI_LOCUS11454</name>
</gene>
<comment type="subcellular location">
    <subcellularLocation>
        <location evidence="1">Cytoplasmic vesicle</location>
        <location evidence="1">COPI-coated vesicle membrane</location>
        <topology evidence="1">Peripheral membrane protein</topology>
        <orientation evidence="1">Cytoplasmic side</orientation>
    </subcellularLocation>
</comment>
<dbReference type="GO" id="GO:0006886">
    <property type="term" value="P:intracellular protein transport"/>
    <property type="evidence" value="ECO:0007669"/>
    <property type="project" value="TreeGrafter"/>
</dbReference>
<dbReference type="GO" id="GO:0030126">
    <property type="term" value="C:COPI vesicle coat"/>
    <property type="evidence" value="ECO:0007669"/>
    <property type="project" value="TreeGrafter"/>
</dbReference>
<sequence>PLRLDVKRKLSARSDRVKCVDLHPTEPWMLASLYNGHIHVWNFESQQLIKTFEVCDLPVRAAKFVARKNWLISGSV</sequence>
<accession>A0A8S3ZFP7</accession>
<organism evidence="5 6">
    <name type="scientific">Candidula unifasciata</name>
    <dbReference type="NCBI Taxonomy" id="100452"/>
    <lineage>
        <taxon>Eukaryota</taxon>
        <taxon>Metazoa</taxon>
        <taxon>Spiralia</taxon>
        <taxon>Lophotrochozoa</taxon>
        <taxon>Mollusca</taxon>
        <taxon>Gastropoda</taxon>
        <taxon>Heterobranchia</taxon>
        <taxon>Euthyneura</taxon>
        <taxon>Panpulmonata</taxon>
        <taxon>Eupulmonata</taxon>
        <taxon>Stylommatophora</taxon>
        <taxon>Helicina</taxon>
        <taxon>Helicoidea</taxon>
        <taxon>Geomitridae</taxon>
        <taxon>Candidula</taxon>
    </lineage>
</organism>
<feature type="non-terminal residue" evidence="5">
    <location>
        <position position="76"/>
    </location>
</feature>
<dbReference type="Gene3D" id="2.130.10.10">
    <property type="entry name" value="YVTN repeat-like/Quinoprotein amine dehydrogenase"/>
    <property type="match status" value="1"/>
</dbReference>
<keyword evidence="3" id="KW-0677">Repeat</keyword>
<dbReference type="InterPro" id="IPR015943">
    <property type="entry name" value="WD40/YVTN_repeat-like_dom_sf"/>
</dbReference>
<comment type="caution">
    <text evidence="5">The sequence shown here is derived from an EMBL/GenBank/DDBJ whole genome shotgun (WGS) entry which is preliminary data.</text>
</comment>
<evidence type="ECO:0000256" key="1">
    <source>
        <dbReference type="ARBA" id="ARBA00004347"/>
    </source>
</evidence>
<dbReference type="GO" id="GO:0006891">
    <property type="term" value="P:intra-Golgi vesicle-mediated transport"/>
    <property type="evidence" value="ECO:0007669"/>
    <property type="project" value="TreeGrafter"/>
</dbReference>
<dbReference type="InterPro" id="IPR019775">
    <property type="entry name" value="WD40_repeat_CS"/>
</dbReference>
<dbReference type="PROSITE" id="PS50082">
    <property type="entry name" value="WD_REPEATS_2"/>
    <property type="match status" value="1"/>
</dbReference>
<name>A0A8S3ZFP7_9EUPU</name>
<feature type="repeat" description="WD" evidence="4">
    <location>
        <begin position="10"/>
        <end position="51"/>
    </location>
</feature>
<evidence type="ECO:0000256" key="4">
    <source>
        <dbReference type="PROSITE-ProRule" id="PRU00221"/>
    </source>
</evidence>
<proteinExistence type="predicted"/>
<protein>
    <submittedName>
        <fullName evidence="5">Uncharacterized protein</fullName>
    </submittedName>
</protein>
<dbReference type="InterPro" id="IPR050844">
    <property type="entry name" value="Coatomer_complex_subunit"/>
</dbReference>
<keyword evidence="6" id="KW-1185">Reference proteome</keyword>
<evidence type="ECO:0000313" key="6">
    <source>
        <dbReference type="Proteomes" id="UP000678393"/>
    </source>
</evidence>
<dbReference type="SUPFAM" id="SSF50978">
    <property type="entry name" value="WD40 repeat-like"/>
    <property type="match status" value="1"/>
</dbReference>
<dbReference type="Pfam" id="PF00400">
    <property type="entry name" value="WD40"/>
    <property type="match status" value="1"/>
</dbReference>
<evidence type="ECO:0000313" key="5">
    <source>
        <dbReference type="EMBL" id="CAG5125896.1"/>
    </source>
</evidence>
<reference evidence="5" key="1">
    <citation type="submission" date="2021-04" db="EMBL/GenBank/DDBJ databases">
        <authorList>
            <consortium name="Molecular Ecology Group"/>
        </authorList>
    </citation>
    <scope>NUCLEOTIDE SEQUENCE</scope>
</reference>